<dbReference type="KEGG" id="bbes:BESB_074280"/>
<feature type="compositionally biased region" description="Basic and acidic residues" evidence="2">
    <location>
        <begin position="141"/>
        <end position="159"/>
    </location>
</feature>
<feature type="compositionally biased region" description="Basic and acidic residues" evidence="2">
    <location>
        <begin position="528"/>
        <end position="554"/>
    </location>
</feature>
<feature type="compositionally biased region" description="Basic and acidic residues" evidence="2">
    <location>
        <begin position="191"/>
        <end position="209"/>
    </location>
</feature>
<dbReference type="GeneID" id="40312354"/>
<dbReference type="Pfam" id="PF05764">
    <property type="entry name" value="YL1"/>
    <property type="match status" value="1"/>
</dbReference>
<feature type="compositionally biased region" description="Acidic residues" evidence="2">
    <location>
        <begin position="15"/>
        <end position="66"/>
    </location>
</feature>
<feature type="compositionally biased region" description="Acidic residues" evidence="2">
    <location>
        <begin position="103"/>
        <end position="116"/>
    </location>
</feature>
<feature type="region of interest" description="Disordered" evidence="2">
    <location>
        <begin position="98"/>
        <end position="337"/>
    </location>
</feature>
<feature type="region of interest" description="Disordered" evidence="2">
    <location>
        <begin position="671"/>
        <end position="701"/>
    </location>
</feature>
<evidence type="ECO:0000259" key="3">
    <source>
        <dbReference type="SMART" id="SM00993"/>
    </source>
</evidence>
<feature type="compositionally biased region" description="Basic and acidic residues" evidence="2">
    <location>
        <begin position="455"/>
        <end position="464"/>
    </location>
</feature>
<feature type="compositionally biased region" description="Basic residues" evidence="2">
    <location>
        <begin position="210"/>
        <end position="225"/>
    </location>
</feature>
<evidence type="ECO:0000256" key="2">
    <source>
        <dbReference type="SAM" id="MobiDB-lite"/>
    </source>
</evidence>
<reference evidence="4 5" key="1">
    <citation type="submission" date="2017-09" db="EMBL/GenBank/DDBJ databases">
        <title>Genome sequencing of Besnoitia besnoiti strain Bb-Ger1.</title>
        <authorList>
            <person name="Schares G."/>
            <person name="Venepally P."/>
            <person name="Lorenzi H.A."/>
        </authorList>
    </citation>
    <scope>NUCLEOTIDE SEQUENCE [LARGE SCALE GENOMIC DNA]</scope>
    <source>
        <strain evidence="4 5">Bb-Ger1</strain>
    </source>
</reference>
<organism evidence="4 5">
    <name type="scientific">Besnoitia besnoiti</name>
    <name type="common">Apicomplexan protozoan</name>
    <dbReference type="NCBI Taxonomy" id="94643"/>
    <lineage>
        <taxon>Eukaryota</taxon>
        <taxon>Sar</taxon>
        <taxon>Alveolata</taxon>
        <taxon>Apicomplexa</taxon>
        <taxon>Conoidasida</taxon>
        <taxon>Coccidia</taxon>
        <taxon>Eucoccidiorida</taxon>
        <taxon>Eimeriorina</taxon>
        <taxon>Sarcocystidae</taxon>
        <taxon>Besnoitia</taxon>
    </lineage>
</organism>
<dbReference type="EMBL" id="NWUJ01000007">
    <property type="protein sequence ID" value="PFH34276.1"/>
    <property type="molecule type" value="Genomic_DNA"/>
</dbReference>
<dbReference type="RefSeq" id="XP_029218285.1">
    <property type="nucleotide sequence ID" value="XM_029365801.1"/>
</dbReference>
<dbReference type="AlphaFoldDB" id="A0A2A9MEA2"/>
<evidence type="ECO:0000313" key="5">
    <source>
        <dbReference type="Proteomes" id="UP000224006"/>
    </source>
</evidence>
<evidence type="ECO:0000313" key="4">
    <source>
        <dbReference type="EMBL" id="PFH34276.1"/>
    </source>
</evidence>
<gene>
    <name evidence="4" type="ORF">BESB_074280</name>
</gene>
<dbReference type="PANTHER" id="PTHR13275:SF4">
    <property type="entry name" value="VACUOLAR PROTEIN SORTING-ASSOCIATED PROTEIN 72 HOMOLOG"/>
    <property type="match status" value="1"/>
</dbReference>
<feature type="region of interest" description="Disordered" evidence="2">
    <location>
        <begin position="717"/>
        <end position="758"/>
    </location>
</feature>
<feature type="compositionally biased region" description="Basic and acidic residues" evidence="2">
    <location>
        <begin position="243"/>
        <end position="263"/>
    </location>
</feature>
<dbReference type="GO" id="GO:0005634">
    <property type="term" value="C:nucleus"/>
    <property type="evidence" value="ECO:0007669"/>
    <property type="project" value="TreeGrafter"/>
</dbReference>
<dbReference type="InterPro" id="IPR046757">
    <property type="entry name" value="YL1_N"/>
</dbReference>
<feature type="compositionally biased region" description="Acidic residues" evidence="2">
    <location>
        <begin position="124"/>
        <end position="140"/>
    </location>
</feature>
<name>A0A2A9MEA2_BESBE</name>
<dbReference type="Pfam" id="PF08265">
    <property type="entry name" value="YL1_C"/>
    <property type="match status" value="1"/>
</dbReference>
<protein>
    <submittedName>
        <fullName evidence="4">YL1 nuclear protein C-terminal domain-containing protein</fullName>
    </submittedName>
</protein>
<dbReference type="OrthoDB" id="49520at2759"/>
<dbReference type="SMART" id="SM00993">
    <property type="entry name" value="YL1_C"/>
    <property type="match status" value="1"/>
</dbReference>
<feature type="compositionally biased region" description="Basic and acidic residues" evidence="2">
    <location>
        <begin position="282"/>
        <end position="292"/>
    </location>
</feature>
<feature type="compositionally biased region" description="Basic residues" evidence="2">
    <location>
        <begin position="309"/>
        <end position="319"/>
    </location>
</feature>
<comment type="caution">
    <text evidence="4">The sequence shown here is derived from an EMBL/GenBank/DDBJ whole genome shotgun (WGS) entry which is preliminary data.</text>
</comment>
<keyword evidence="5" id="KW-1185">Reference proteome</keyword>
<comment type="similarity">
    <text evidence="1">Belongs to the VPS72/YL1 family.</text>
</comment>
<evidence type="ECO:0000256" key="1">
    <source>
        <dbReference type="ARBA" id="ARBA00006832"/>
    </source>
</evidence>
<feature type="compositionally biased region" description="Basic and acidic residues" evidence="2">
    <location>
        <begin position="476"/>
        <end position="489"/>
    </location>
</feature>
<proteinExistence type="inferred from homology"/>
<feature type="domain" description="Vps72/YL1 C-terminal" evidence="3">
    <location>
        <begin position="592"/>
        <end position="621"/>
    </location>
</feature>
<sequence>MTGARRRRSSRAEEGEAMEADDAEAPEEAASEGGAGDDDGGEEEENEEEDSEGEDDEETSSEEEEVGIALQLPARSTRGCSYQRLVGDALRNDQEFWNHSTWEEEDDDDYNCSEGEEAYKDIIDSDFDAPEEEGSSDEEGETGKKKRDDGEKRARRGEAGDIVEDDDERARKRQKRNAFQDLWKKKQQQQKRQEEAKKRKKDAGRVGRDKQRRGRERASPGRRGRRGGDDEPSEGEFPQESSGGEKGERGQAEGRKRGEEAAKEKRRRKEGEGEAEDGGSETSRRRTRDSTRQHTQCVARRLEEEEMHRRKKERKKRASAKGAGGEKEKQGGCSAFREPTLEEHLAEAKITEARNVASLMVIEEKEEARKLRYVDVKKNIYKGDFDSYISWASWLVVGDLPPSEEEEHHAPAGATAAEEANRSPPSPGACSPGEQTLAGAEDAPDKAAPSPKAGEAPHVRREAGESPEGGSQSASEAHRHTEKRTENGRGDWGPAAGSGVSEAGPASEALQKSARPREETADSGSSGRKTEGESEGGRREHGRTEAAEGEKEGKDDDAEANFDDYAMEMRMFTDGKFPDIYHQQPLPERQVHICPVSGLEAKYLDPLTGVRYATTHAFKCVREAYHRLREQQLFQALAQAKQMLDVKAEELGGGDAAGACAVTARASTSVAAKPEVPAPRAVSAQHAHRTSAGGGASAHSRRANSFAGVTAGDVWVPEPAESKRGGRSRRGAKSTARGGRGRKAKAEKPETHAFLVAL</sequence>
<dbReference type="Proteomes" id="UP000224006">
    <property type="component" value="Unassembled WGS sequence"/>
</dbReference>
<dbReference type="VEuPathDB" id="ToxoDB:BESB_074280"/>
<accession>A0A2A9MEA2</accession>
<dbReference type="PANTHER" id="PTHR13275">
    <property type="entry name" value="YL-1 PROTEIN TRANSCRIPTION FACTOR-LIKE 1"/>
    <property type="match status" value="1"/>
</dbReference>
<feature type="region of interest" description="Disordered" evidence="2">
    <location>
        <begin position="401"/>
        <end position="558"/>
    </location>
</feature>
<dbReference type="InterPro" id="IPR013272">
    <property type="entry name" value="Vps72/YL1_C"/>
</dbReference>
<feature type="region of interest" description="Disordered" evidence="2">
    <location>
        <begin position="1"/>
        <end position="80"/>
    </location>
</feature>
<dbReference type="STRING" id="94643.A0A2A9MEA2"/>